<dbReference type="Proteomes" id="UP000622552">
    <property type="component" value="Unassembled WGS sequence"/>
</dbReference>
<name>A0A8J7GHQ6_9ACTN</name>
<evidence type="ECO:0000313" key="3">
    <source>
        <dbReference type="Proteomes" id="UP000622552"/>
    </source>
</evidence>
<organism evidence="2 3">
    <name type="scientific">Longispora fulva</name>
    <dbReference type="NCBI Taxonomy" id="619741"/>
    <lineage>
        <taxon>Bacteria</taxon>
        <taxon>Bacillati</taxon>
        <taxon>Actinomycetota</taxon>
        <taxon>Actinomycetes</taxon>
        <taxon>Micromonosporales</taxon>
        <taxon>Micromonosporaceae</taxon>
        <taxon>Longispora</taxon>
    </lineage>
</organism>
<dbReference type="AlphaFoldDB" id="A0A8J7GHQ6"/>
<dbReference type="RefSeq" id="WP_197003486.1">
    <property type="nucleotide sequence ID" value="NZ_BONS01000015.1"/>
</dbReference>
<evidence type="ECO:0000313" key="2">
    <source>
        <dbReference type="EMBL" id="MBG6136523.1"/>
    </source>
</evidence>
<comment type="caution">
    <text evidence="2">The sequence shown here is derived from an EMBL/GenBank/DDBJ whole genome shotgun (WGS) entry which is preliminary data.</text>
</comment>
<reference evidence="2" key="1">
    <citation type="submission" date="2020-11" db="EMBL/GenBank/DDBJ databases">
        <title>Sequencing the genomes of 1000 actinobacteria strains.</title>
        <authorList>
            <person name="Klenk H.-P."/>
        </authorList>
    </citation>
    <scope>NUCLEOTIDE SEQUENCE</scope>
    <source>
        <strain evidence="2">DSM 45356</strain>
    </source>
</reference>
<keyword evidence="3" id="KW-1185">Reference proteome</keyword>
<feature type="compositionally biased region" description="Polar residues" evidence="1">
    <location>
        <begin position="1"/>
        <end position="10"/>
    </location>
</feature>
<gene>
    <name evidence="2" type="ORF">IW245_002717</name>
</gene>
<evidence type="ECO:0000256" key="1">
    <source>
        <dbReference type="SAM" id="MobiDB-lite"/>
    </source>
</evidence>
<feature type="region of interest" description="Disordered" evidence="1">
    <location>
        <begin position="1"/>
        <end position="25"/>
    </location>
</feature>
<sequence length="125" mass="13286">MSDTSETTSVGPVIGILDTTRPDPTTGGCQPFGLELLAADGTLVPQNWMTAQGSFELRHDGTGWVVTGGLLSEAMVHRLARTGNYAITVPTLFCDEDLDPAICYQLMPVPGPEPSWILARTASPL</sequence>
<proteinExistence type="predicted"/>
<dbReference type="EMBL" id="JADOUF010000001">
    <property type="protein sequence ID" value="MBG6136523.1"/>
    <property type="molecule type" value="Genomic_DNA"/>
</dbReference>
<accession>A0A8J7GHQ6</accession>
<protein>
    <submittedName>
        <fullName evidence="2">Uncharacterized protein</fullName>
    </submittedName>
</protein>